<dbReference type="GeneID" id="62643568"/>
<dbReference type="Proteomes" id="UP000809440">
    <property type="component" value="Unassembled WGS sequence"/>
</dbReference>
<sequence length="201" mass="22039">MSSLVTTYQLRLPRGPHESVLSEMSSHLGLVERHVSRALEAAHAAAKAEIEALGGLAAFKRLRDANGKRLPHPVMRLKNAIKVRFDFAPCRAALEADQLHLRVPWAPQHPQCRVRSSERAAQAYMAPVGGGSKEPSLIHATRKLACSRQCDFLCAESRGLCKAPSADVTVLPEEEHLALKHFMSCGMNEKDRAAAPRGHDE</sequence>
<proteinExistence type="predicted"/>
<evidence type="ECO:0000313" key="4">
    <source>
        <dbReference type="Proteomes" id="UP000809440"/>
    </source>
</evidence>
<dbReference type="EMBL" id="JAFBXF010000027">
    <property type="protein sequence ID" value="MBM2419794.1"/>
    <property type="molecule type" value="Genomic_DNA"/>
</dbReference>
<evidence type="ECO:0000313" key="1">
    <source>
        <dbReference type="EMBL" id="MBM2415150.1"/>
    </source>
</evidence>
<evidence type="ECO:0000313" key="3">
    <source>
        <dbReference type="Proteomes" id="UP000755667"/>
    </source>
</evidence>
<dbReference type="RefSeq" id="WP_138487749.1">
    <property type="nucleotide sequence ID" value="NZ_JAFBWU010000028.1"/>
</dbReference>
<dbReference type="AlphaFoldDB" id="A0A9Q2RZT4"/>
<keyword evidence="4" id="KW-1185">Reference proteome</keyword>
<reference evidence="1 4" key="1">
    <citation type="submission" date="2021-01" db="EMBL/GenBank/DDBJ databases">
        <title>Diatom-associated Roseobacters Show Island Model of Population Structure.</title>
        <authorList>
            <person name="Qu L."/>
            <person name="Feng X."/>
            <person name="Chen Y."/>
            <person name="Li L."/>
            <person name="Wang X."/>
            <person name="Hu Z."/>
            <person name="Wang H."/>
            <person name="Luo H."/>
        </authorList>
    </citation>
    <scope>NUCLEOTIDE SEQUENCE</scope>
    <source>
        <strain evidence="2 4">CC28-63</strain>
        <strain evidence="1">CC28-69</strain>
    </source>
</reference>
<evidence type="ECO:0000313" key="2">
    <source>
        <dbReference type="EMBL" id="MBM2419794.1"/>
    </source>
</evidence>
<name>A0A9Q2RZT4_9RHOB</name>
<dbReference type="Proteomes" id="UP000755667">
    <property type="component" value="Unassembled WGS sequence"/>
</dbReference>
<dbReference type="EMBL" id="JAFBXE010000028">
    <property type="protein sequence ID" value="MBM2415150.1"/>
    <property type="molecule type" value="Genomic_DNA"/>
</dbReference>
<gene>
    <name evidence="1" type="ORF">JQX41_22840</name>
    <name evidence="2" type="ORF">JQX48_22725</name>
</gene>
<accession>A0A9Q2RZT4</accession>
<comment type="caution">
    <text evidence="1">The sequence shown here is derived from an EMBL/GenBank/DDBJ whole genome shotgun (WGS) entry which is preliminary data.</text>
</comment>
<organism evidence="1 3">
    <name type="scientific">Marivita cryptomonadis</name>
    <dbReference type="NCBI Taxonomy" id="505252"/>
    <lineage>
        <taxon>Bacteria</taxon>
        <taxon>Pseudomonadati</taxon>
        <taxon>Pseudomonadota</taxon>
        <taxon>Alphaproteobacteria</taxon>
        <taxon>Rhodobacterales</taxon>
        <taxon>Roseobacteraceae</taxon>
        <taxon>Marivita</taxon>
    </lineage>
</organism>
<protein>
    <submittedName>
        <fullName evidence="1">Uncharacterized protein</fullName>
    </submittedName>
</protein>